<dbReference type="SUPFAM" id="SSF110997">
    <property type="entry name" value="Sporulation related repeat"/>
    <property type="match status" value="1"/>
</dbReference>
<dbReference type="Proteomes" id="UP001519272">
    <property type="component" value="Unassembled WGS sequence"/>
</dbReference>
<protein>
    <submittedName>
        <fullName evidence="3">Stage II sporulation protein B</fullName>
    </submittedName>
</protein>
<proteinExistence type="predicted"/>
<keyword evidence="2" id="KW-0472">Membrane</keyword>
<keyword evidence="4" id="KW-1185">Reference proteome</keyword>
<keyword evidence="2" id="KW-0812">Transmembrane</keyword>
<accession>A0ABS4FR37</accession>
<reference evidence="3 4" key="1">
    <citation type="submission" date="2021-03" db="EMBL/GenBank/DDBJ databases">
        <title>Genomic Encyclopedia of Type Strains, Phase IV (KMG-IV): sequencing the most valuable type-strain genomes for metagenomic binning, comparative biology and taxonomic classification.</title>
        <authorList>
            <person name="Goeker M."/>
        </authorList>
    </citation>
    <scope>NUCLEOTIDE SEQUENCE [LARGE SCALE GENOMIC DNA]</scope>
    <source>
        <strain evidence="3 4">DSM 14349</strain>
    </source>
</reference>
<dbReference type="InterPro" id="IPR036680">
    <property type="entry name" value="SPOR-like_sf"/>
</dbReference>
<evidence type="ECO:0000256" key="2">
    <source>
        <dbReference type="SAM" id="Phobius"/>
    </source>
</evidence>
<feature type="region of interest" description="Disordered" evidence="1">
    <location>
        <begin position="160"/>
        <end position="190"/>
    </location>
</feature>
<feature type="compositionally biased region" description="Low complexity" evidence="1">
    <location>
        <begin position="172"/>
        <end position="187"/>
    </location>
</feature>
<feature type="transmembrane region" description="Helical" evidence="2">
    <location>
        <begin position="129"/>
        <end position="151"/>
    </location>
</feature>
<dbReference type="RefSeq" id="WP_342453935.1">
    <property type="nucleotide sequence ID" value="NZ_JAGGKG010000006.1"/>
</dbReference>
<gene>
    <name evidence="3" type="ORF">J2Z32_001636</name>
</gene>
<organism evidence="3 4">
    <name type="scientific">Paenibacillus turicensis</name>
    <dbReference type="NCBI Taxonomy" id="160487"/>
    <lineage>
        <taxon>Bacteria</taxon>
        <taxon>Bacillati</taxon>
        <taxon>Bacillota</taxon>
        <taxon>Bacilli</taxon>
        <taxon>Bacillales</taxon>
        <taxon>Paenibacillaceae</taxon>
        <taxon>Paenibacillus</taxon>
    </lineage>
</organism>
<dbReference type="EMBL" id="JAGGKG010000006">
    <property type="protein sequence ID" value="MBP1905011.1"/>
    <property type="molecule type" value="Genomic_DNA"/>
</dbReference>
<keyword evidence="2" id="KW-1133">Transmembrane helix</keyword>
<evidence type="ECO:0000256" key="1">
    <source>
        <dbReference type="SAM" id="MobiDB-lite"/>
    </source>
</evidence>
<comment type="caution">
    <text evidence="3">The sequence shown here is derived from an EMBL/GenBank/DDBJ whole genome shotgun (WGS) entry which is preliminary data.</text>
</comment>
<evidence type="ECO:0000313" key="3">
    <source>
        <dbReference type="EMBL" id="MBP1905011.1"/>
    </source>
</evidence>
<evidence type="ECO:0000313" key="4">
    <source>
        <dbReference type="Proteomes" id="UP001519272"/>
    </source>
</evidence>
<name>A0ABS4FR37_9BACL</name>
<sequence>MNKAKMTFRFDTAKPVLDQPIRSIEQTAQPVDNLQNRVELGHEQVHHEPKQEFEHIHGQVDDQVVHQVQHQVYDQLYEESSSTQNERVTYQPIDTSNWGDPFVDHVDLGGGIYPVETPPSKRTTNWWKLSGSIAGAVMTGVLFGAVVLAVFNQDITMPVPTGGVPSQSDPATSVSSTTSGSKESSTSIPPVGIKLPDKTYYFLQYGVFSTAQGVQLAQEELRASGIAAARDTVDEKRVYAGVSSEREQAKLLGNELKAQGVNLIIHEVGFPRAAVVPFQGEAATLENYIKSSVAIVDLLSTASADRLQQAEAKALDEAEMKALQTAHQEWMTAATGIQGKLAGMQLEAVTVMDKSIHSAVEAISEFNKKGAKTLLWEVQNELMKFILAEQHMISSTQ</sequence>